<reference evidence="1 2" key="1">
    <citation type="submission" date="2020-04" db="EMBL/GenBank/DDBJ databases">
        <authorList>
            <person name="Yin C."/>
        </authorList>
    </citation>
    <scope>NUCLEOTIDE SEQUENCE [LARGE SCALE GENOMIC DNA]</scope>
    <source>
        <strain evidence="1 2">Ak56</strain>
    </source>
</reference>
<dbReference type="Gene3D" id="1.25.40.390">
    <property type="match status" value="1"/>
</dbReference>
<keyword evidence="1" id="KW-0449">Lipoprotein</keyword>
<proteinExistence type="predicted"/>
<comment type="caution">
    <text evidence="1">The sequence shown here is derived from an EMBL/GenBank/DDBJ whole genome shotgun (WGS) entry which is preliminary data.</text>
</comment>
<organism evidence="1 2">
    <name type="scientific">Chitinophaga eiseniae</name>
    <dbReference type="NCBI Taxonomy" id="634771"/>
    <lineage>
        <taxon>Bacteria</taxon>
        <taxon>Pseudomonadati</taxon>
        <taxon>Bacteroidota</taxon>
        <taxon>Chitinophagia</taxon>
        <taxon>Chitinophagales</taxon>
        <taxon>Chitinophagaceae</taxon>
        <taxon>Chitinophaga</taxon>
    </lineage>
</organism>
<accession>A0A847SUF7</accession>
<protein>
    <submittedName>
        <fullName evidence="1">SusD/RagB family nutrient-binding outer membrane lipoprotein</fullName>
    </submittedName>
</protein>
<gene>
    <name evidence="1" type="ORF">HGH91_24795</name>
</gene>
<dbReference type="AlphaFoldDB" id="A0A847SUF7"/>
<dbReference type="Proteomes" id="UP000552864">
    <property type="component" value="Unassembled WGS sequence"/>
</dbReference>
<sequence>MKLYNRRLSKYFLVGALIMITGGSCTKNFEKINTDPNTPLKVPGNNTLAYSLVYYAQNIFDATADMNEPECFGGHLGKIQYIDEARNVFRPAAIENFWAYHYNVLNNLQITINDAIATNKINQQAAALTFKCYVAQIATDTWGDIPYSDAIKGGSGVITPKYDSQKDVYAAILADLKTANDLFAKNSAAGGLSDGDVLYSADATKWRQFCNSLRLRVAIRLSKKDVATAKANIEEIAGNPAKFPVMTGNADNAFLNWPGGKPYNEPWSSNKYDDGRDDHAVSDVLVNKLLELNDPRLPVYAKPATGDGKYRGVGIGIKDSEKLPSIALYSRIGARFRDNKTGFTPFMRAAEVKFILAEAAANGWNVGVSAKDAYEAGIDLSLEENGVSNAAYKASAGVKWDGDVKKIYMQKWLALFKDGHEAWAETRRTDVPLLPAATGSPYPGHTRTSFRLPYPNTETTLNGANSGAAVGSIKDNYWGAQMYWDTRTGVN</sequence>
<dbReference type="InterPro" id="IPR011990">
    <property type="entry name" value="TPR-like_helical_dom_sf"/>
</dbReference>
<dbReference type="PROSITE" id="PS51257">
    <property type="entry name" value="PROKAR_LIPOPROTEIN"/>
    <property type="match status" value="1"/>
</dbReference>
<name>A0A847SUF7_9BACT</name>
<dbReference type="RefSeq" id="WP_168741592.1">
    <property type="nucleotide sequence ID" value="NZ_JABAHZ010000007.1"/>
</dbReference>
<dbReference type="InterPro" id="IPR041662">
    <property type="entry name" value="SusD-like_2"/>
</dbReference>
<dbReference type="Pfam" id="PF12771">
    <property type="entry name" value="SusD-like_2"/>
    <property type="match status" value="1"/>
</dbReference>
<dbReference type="EMBL" id="JABAHZ010000007">
    <property type="protein sequence ID" value="NLR81868.1"/>
    <property type="molecule type" value="Genomic_DNA"/>
</dbReference>
<evidence type="ECO:0000313" key="1">
    <source>
        <dbReference type="EMBL" id="NLR81868.1"/>
    </source>
</evidence>
<dbReference type="SUPFAM" id="SSF48452">
    <property type="entry name" value="TPR-like"/>
    <property type="match status" value="1"/>
</dbReference>
<keyword evidence="2" id="KW-1185">Reference proteome</keyword>
<evidence type="ECO:0000313" key="2">
    <source>
        <dbReference type="Proteomes" id="UP000552864"/>
    </source>
</evidence>